<reference evidence="3 4" key="1">
    <citation type="journal article" date="2012" name="PLoS Pathog.">
        <title>Diverse lifestyles and strategies of plant pathogenesis encoded in the genomes of eighteen Dothideomycetes fungi.</title>
        <authorList>
            <person name="Ohm R.A."/>
            <person name="Feau N."/>
            <person name="Henrissat B."/>
            <person name="Schoch C.L."/>
            <person name="Horwitz B.A."/>
            <person name="Barry K.W."/>
            <person name="Condon B.J."/>
            <person name="Copeland A.C."/>
            <person name="Dhillon B."/>
            <person name="Glaser F."/>
            <person name="Hesse C.N."/>
            <person name="Kosti I."/>
            <person name="LaButti K."/>
            <person name="Lindquist E.A."/>
            <person name="Lucas S."/>
            <person name="Salamov A.A."/>
            <person name="Bradshaw R.E."/>
            <person name="Ciuffetti L."/>
            <person name="Hamelin R.C."/>
            <person name="Kema G.H.J."/>
            <person name="Lawrence C."/>
            <person name="Scott J.A."/>
            <person name="Spatafora J.W."/>
            <person name="Turgeon B.G."/>
            <person name="de Wit P.J.G.M."/>
            <person name="Zhong S."/>
            <person name="Goodwin S.B."/>
            <person name="Grigoriev I.V."/>
        </authorList>
    </citation>
    <scope>NUCLEOTIDE SEQUENCE [LARGE SCALE GENOMIC DNA]</scope>
    <source>
        <strain evidence="3 4">UAMH 10762</strain>
    </source>
</reference>
<feature type="compositionally biased region" description="Pro residues" evidence="2">
    <location>
        <begin position="816"/>
        <end position="825"/>
    </location>
</feature>
<sequence>MAGDYEAEFEYIDGALPPKERMTAYEFLRQAEKPLPSIPSPTLTNPEMVLPAVMEFSALPSPPRSVRRPPSPSYLRKTASSESNGRSVAPKKEKRGLMSRKMMLLRSRTGSGLAANTSQQQHASPSIPSDSDMGSTYNPAYASSPTLMDVGNLAPARTSEERRTSTASSFNSEEFAGIPSFLARYGTPDGASTDDDTMDSVDSSVPRKYGYSVSIAGGLDAHRKQQEEEEHNSAILSKRAEQILANAKKRLNLMEGNLRGARDLVAAPLTAANLKRAASLGSSYHSTSLVSTGRPYNSYSQQPTRILHSQASSPTMGYTYANHARGFGEAALPERPQTALGRSSNDIARHAQVPVRANDAPWTSSLRGSRSYDSLGTNSMPVRGSPLLAKGSPDSNLEPLPEDDGSQQAQSARNSAIEDEQTAGLGLFQPASRTDDLREQMSSLKGKISTLKERAREDSLRRQSLQNLRTSSPFTNATSSPPEFFYTQSQNYGSPVLDTNAGVGRTSNPNSPATPVSMQKFWSVQPVVLRTGNAFAEQAAAAQKARELQQQQQQQQQQQEPQQPVQEIWQQQQDNLAPSFPERTASMKGKRKPVAETLTTANISHKRTPSGTAIIAPASSRYSHHQDLPSVDMPGAYAPSEAEDRVEYEDYDVSPLPSDEDVTPDYNHNVSEEEEEGSVYEDAAYNQPPVVAHEDRDDAFDYEHFFLHSAMGSYSNGVDRRHSISSEDSVSSTETARGPAAEIREDEDNQFDPNSAIYPPPTPQTPERLKEIERNLHRRTTSNDSISTLATFATATEGLESSPAERSRQATAKEWPIPPPSPQPRSHPNSRPTSRPGTAIPHKRHTPESNRDSGSDRADSGVGLTNGYTHTHDNAHANATTKRLPSALTPRSPPPPPPPPANTATTTTTTTPSAARLATPPTSPRLGDPVTIAVNALLDPGGRALGLKDKAVLFGVVESLRRVVLRLQDGLEAAQEEGEGVAEGLGLGLAGVRGRLEGARRCLDGVGEL</sequence>
<proteinExistence type="predicted"/>
<keyword evidence="1" id="KW-0175">Coiled coil</keyword>
<feature type="compositionally biased region" description="Polar residues" evidence="2">
    <location>
        <begin position="361"/>
        <end position="380"/>
    </location>
</feature>
<dbReference type="GeneID" id="19109593"/>
<feature type="compositionally biased region" description="Acidic residues" evidence="2">
    <location>
        <begin position="644"/>
        <end position="663"/>
    </location>
</feature>
<feature type="coiled-coil region" evidence="1">
    <location>
        <begin position="237"/>
        <end position="264"/>
    </location>
</feature>
<dbReference type="AlphaFoldDB" id="M2NA20"/>
<dbReference type="eggNOG" id="ENOG502SDRZ">
    <property type="taxonomic scope" value="Eukaryota"/>
</dbReference>
<feature type="compositionally biased region" description="Polar residues" evidence="2">
    <location>
        <begin position="462"/>
        <end position="481"/>
    </location>
</feature>
<dbReference type="KEGG" id="bcom:BAUCODRAFT_193874"/>
<evidence type="ECO:0000256" key="2">
    <source>
        <dbReference type="SAM" id="MobiDB-lite"/>
    </source>
</evidence>
<feature type="region of interest" description="Disordered" evidence="2">
    <location>
        <begin position="57"/>
        <end position="150"/>
    </location>
</feature>
<dbReference type="STRING" id="717646.M2NA20"/>
<dbReference type="Proteomes" id="UP000011761">
    <property type="component" value="Unassembled WGS sequence"/>
</dbReference>
<feature type="region of interest" description="Disordered" evidence="2">
    <location>
        <begin position="445"/>
        <end position="481"/>
    </location>
</feature>
<feature type="region of interest" description="Disordered" evidence="2">
    <location>
        <begin position="717"/>
        <end position="927"/>
    </location>
</feature>
<keyword evidence="4" id="KW-1185">Reference proteome</keyword>
<feature type="region of interest" description="Disordered" evidence="2">
    <location>
        <begin position="635"/>
        <end position="682"/>
    </location>
</feature>
<feature type="compositionally biased region" description="Low complexity" evidence="2">
    <location>
        <begin position="902"/>
        <end position="920"/>
    </location>
</feature>
<feature type="region of interest" description="Disordered" evidence="2">
    <location>
        <begin position="580"/>
        <end position="610"/>
    </location>
</feature>
<feature type="compositionally biased region" description="Polar residues" evidence="2">
    <location>
        <begin position="108"/>
        <end position="146"/>
    </location>
</feature>
<protein>
    <submittedName>
        <fullName evidence="3">Uncharacterized protein</fullName>
    </submittedName>
</protein>
<name>M2NA20_BAUPA</name>
<feature type="compositionally biased region" description="Basic and acidic residues" evidence="2">
    <location>
        <begin position="450"/>
        <end position="461"/>
    </location>
</feature>
<dbReference type="HOGENOM" id="CLU_325409_0_0_1"/>
<feature type="compositionally biased region" description="Basic and acidic residues" evidence="2">
    <location>
        <begin position="846"/>
        <end position="859"/>
    </location>
</feature>
<feature type="region of interest" description="Disordered" evidence="2">
    <location>
        <begin position="344"/>
        <end position="417"/>
    </location>
</feature>
<accession>M2NA20</accession>
<evidence type="ECO:0000313" key="3">
    <source>
        <dbReference type="EMBL" id="EMD01049.1"/>
    </source>
</evidence>
<dbReference type="OMA" id="LNVMEGN"/>
<feature type="compositionally biased region" description="Polar residues" evidence="2">
    <location>
        <begin position="782"/>
        <end position="794"/>
    </location>
</feature>
<organism evidence="3 4">
    <name type="scientific">Baudoinia panamericana (strain UAMH 10762)</name>
    <name type="common">Angels' share fungus</name>
    <name type="synonym">Baudoinia compniacensis (strain UAMH 10762)</name>
    <dbReference type="NCBI Taxonomy" id="717646"/>
    <lineage>
        <taxon>Eukaryota</taxon>
        <taxon>Fungi</taxon>
        <taxon>Dikarya</taxon>
        <taxon>Ascomycota</taxon>
        <taxon>Pezizomycotina</taxon>
        <taxon>Dothideomycetes</taxon>
        <taxon>Dothideomycetidae</taxon>
        <taxon>Mycosphaerellales</taxon>
        <taxon>Teratosphaeriaceae</taxon>
        <taxon>Baudoinia</taxon>
    </lineage>
</organism>
<feature type="compositionally biased region" description="Pro residues" evidence="2">
    <location>
        <begin position="891"/>
        <end position="901"/>
    </location>
</feature>
<dbReference type="OrthoDB" id="3438840at2759"/>
<gene>
    <name evidence="3" type="ORF">BAUCODRAFT_193874</name>
</gene>
<evidence type="ECO:0000313" key="4">
    <source>
        <dbReference type="Proteomes" id="UP000011761"/>
    </source>
</evidence>
<dbReference type="EMBL" id="KB445550">
    <property type="protein sequence ID" value="EMD01049.1"/>
    <property type="molecule type" value="Genomic_DNA"/>
</dbReference>
<dbReference type="RefSeq" id="XP_007672233.1">
    <property type="nucleotide sequence ID" value="XM_007674043.1"/>
</dbReference>
<evidence type="ECO:0000256" key="1">
    <source>
        <dbReference type="SAM" id="Coils"/>
    </source>
</evidence>